<sequence>MELEQLMIVILLSAFKTLSLKRGWGVPPLSKQGAAAISDISRSNDPNQAEKRKEIGGFFFFLSRGGGGGGVPSLSKQGVASISNISSSIDLNQAKLPRGNLPTTTTLRHMLNVGGGGVPQLSEQGAAAISDISSSNDPNQEKLPLQHFARNHQAHSKRFRKKGGPPLSKQGAAAISHISMEANDPHQAKKTSTKRVVYGIGTAYDSFRNILSIQNAFVKGVWGSASTEQAGAAAISNISSSNDPHQAKLPPAFCPRPSGRAHQN</sequence>
<name>A0AAV4XDU0_CAEEX</name>
<protein>
    <submittedName>
        <fullName evidence="2">Uncharacterized protein</fullName>
    </submittedName>
</protein>
<feature type="region of interest" description="Disordered" evidence="1">
    <location>
        <begin position="238"/>
        <end position="264"/>
    </location>
</feature>
<dbReference type="Proteomes" id="UP001054945">
    <property type="component" value="Unassembled WGS sequence"/>
</dbReference>
<gene>
    <name evidence="2" type="ORF">CEXT_706061</name>
</gene>
<dbReference type="AlphaFoldDB" id="A0AAV4XDU0"/>
<keyword evidence="3" id="KW-1185">Reference proteome</keyword>
<evidence type="ECO:0000313" key="3">
    <source>
        <dbReference type="Proteomes" id="UP001054945"/>
    </source>
</evidence>
<organism evidence="2 3">
    <name type="scientific">Caerostris extrusa</name>
    <name type="common">Bark spider</name>
    <name type="synonym">Caerostris bankana</name>
    <dbReference type="NCBI Taxonomy" id="172846"/>
    <lineage>
        <taxon>Eukaryota</taxon>
        <taxon>Metazoa</taxon>
        <taxon>Ecdysozoa</taxon>
        <taxon>Arthropoda</taxon>
        <taxon>Chelicerata</taxon>
        <taxon>Arachnida</taxon>
        <taxon>Araneae</taxon>
        <taxon>Araneomorphae</taxon>
        <taxon>Entelegynae</taxon>
        <taxon>Araneoidea</taxon>
        <taxon>Araneidae</taxon>
        <taxon>Caerostris</taxon>
    </lineage>
</organism>
<evidence type="ECO:0000313" key="2">
    <source>
        <dbReference type="EMBL" id="GIY92807.1"/>
    </source>
</evidence>
<feature type="region of interest" description="Disordered" evidence="1">
    <location>
        <begin position="152"/>
        <end position="171"/>
    </location>
</feature>
<proteinExistence type="predicted"/>
<evidence type="ECO:0000256" key="1">
    <source>
        <dbReference type="SAM" id="MobiDB-lite"/>
    </source>
</evidence>
<accession>A0AAV4XDU0</accession>
<comment type="caution">
    <text evidence="2">The sequence shown here is derived from an EMBL/GenBank/DDBJ whole genome shotgun (WGS) entry which is preliminary data.</text>
</comment>
<dbReference type="EMBL" id="BPLR01000200">
    <property type="protein sequence ID" value="GIY92807.1"/>
    <property type="molecule type" value="Genomic_DNA"/>
</dbReference>
<reference evidence="2 3" key="1">
    <citation type="submission" date="2021-06" db="EMBL/GenBank/DDBJ databases">
        <title>Caerostris extrusa draft genome.</title>
        <authorList>
            <person name="Kono N."/>
            <person name="Arakawa K."/>
        </authorList>
    </citation>
    <scope>NUCLEOTIDE SEQUENCE [LARGE SCALE GENOMIC DNA]</scope>
</reference>
<feature type="compositionally biased region" description="Basic residues" evidence="1">
    <location>
        <begin position="152"/>
        <end position="163"/>
    </location>
</feature>